<dbReference type="InterPro" id="IPR011009">
    <property type="entry name" value="Kinase-like_dom_sf"/>
</dbReference>
<dbReference type="Proteomes" id="UP000250434">
    <property type="component" value="Chromosome"/>
</dbReference>
<feature type="transmembrane region" description="Helical" evidence="2">
    <location>
        <begin position="620"/>
        <end position="641"/>
    </location>
</feature>
<keyword evidence="2" id="KW-0472">Membrane</keyword>
<feature type="transmembrane region" description="Helical" evidence="2">
    <location>
        <begin position="6"/>
        <end position="24"/>
    </location>
</feature>
<dbReference type="PANTHER" id="PTHR10566">
    <property type="entry name" value="CHAPERONE-ACTIVITY OF BC1 COMPLEX CABC1 -RELATED"/>
    <property type="match status" value="1"/>
</dbReference>
<keyword evidence="2" id="KW-0812">Transmembrane</keyword>
<dbReference type="InterPro" id="IPR004147">
    <property type="entry name" value="ABC1_dom"/>
</dbReference>
<proteinExistence type="inferred from homology"/>
<organism evidence="4 5">
    <name type="scientific">Amycolatopsis albispora</name>
    <dbReference type="NCBI Taxonomy" id="1804986"/>
    <lineage>
        <taxon>Bacteria</taxon>
        <taxon>Bacillati</taxon>
        <taxon>Actinomycetota</taxon>
        <taxon>Actinomycetes</taxon>
        <taxon>Pseudonocardiales</taxon>
        <taxon>Pseudonocardiaceae</taxon>
        <taxon>Amycolatopsis</taxon>
    </lineage>
</organism>
<feature type="transmembrane region" description="Helical" evidence="2">
    <location>
        <begin position="65"/>
        <end position="89"/>
    </location>
</feature>
<evidence type="ECO:0000259" key="3">
    <source>
        <dbReference type="Pfam" id="PF03109"/>
    </source>
</evidence>
<sequence length="648" mass="70163">MSSLVFGLLSLPFYVVFLWPLVAASRRVLGVRIGAVRALTGALLGWTVVTGVFTLLPPVQPANPAAFLGLLVPIAGAAFVTTLLFLFVVELAMPSGGGLGLLGRIRAARAKAGRGRRYSQITRIAVKHGLGPYLSGRRDADGSREAALARSLRRALEDAGVTFVKLGQLLSTRPDLLSQPFIDELSRLQDGVAHAPAELIEQVLHDELGAPPAEVFAEFDPTPIAAASIAQVYRAKLRSGERVVVKVQRPDVRRVVERDLDIVHRVARSLERRTRWARSLGITELAEGFAVALVEELDFRVEARNVASVAAARPDNSVALPTVHEGLSTERVLVMSRLDGVPLGSASVPAERRPALARSLLDCLLHQVMLHGVFHADPHPGNVLVLGDGRLGLLDFGSVGRLDASLRGGLQNLLAAVDRGDPAALRDGLLEIVDRPDDIDERRLERALGALVAKHFSHRQAADLDLFTDLFKVITGFRLSVPPPIAAVFRALATMEGTLGLLSPGFDVMSESRSFAMARVGEKLRPDSLRQAATDELMSLLPVVRRLPRRLDRISSALEQGRLSVNVRLLADERDREVITGWLHEILLAATGGAAGLMAVLLLGSASGPRVLPDVTLNQLFGYNLLVVSMLVGLRLLFVVFRRQRRLR</sequence>
<feature type="transmembrane region" description="Helical" evidence="2">
    <location>
        <begin position="586"/>
        <end position="608"/>
    </location>
</feature>
<dbReference type="CDD" id="cd05121">
    <property type="entry name" value="ABC1_ADCK3-like"/>
    <property type="match status" value="1"/>
</dbReference>
<dbReference type="EMBL" id="CP015163">
    <property type="protein sequence ID" value="AXB41980.1"/>
    <property type="molecule type" value="Genomic_DNA"/>
</dbReference>
<feature type="transmembrane region" description="Helical" evidence="2">
    <location>
        <begin position="36"/>
        <end position="59"/>
    </location>
</feature>
<evidence type="ECO:0000313" key="5">
    <source>
        <dbReference type="Proteomes" id="UP000250434"/>
    </source>
</evidence>
<dbReference type="RefSeq" id="WP_236808779.1">
    <property type="nucleotide sequence ID" value="NZ_CP015163.1"/>
</dbReference>
<keyword evidence="4" id="KW-0830">Ubiquinone</keyword>
<dbReference type="PANTHER" id="PTHR10566:SF113">
    <property type="entry name" value="PROTEIN ACTIVITY OF BC1 COMPLEX KINASE 7, CHLOROPLASTIC"/>
    <property type="match status" value="1"/>
</dbReference>
<protein>
    <submittedName>
        <fullName evidence="4">Ubiquinone biosynthesis protein UbiB</fullName>
    </submittedName>
</protein>
<dbReference type="InterPro" id="IPR050154">
    <property type="entry name" value="UbiB_kinase"/>
</dbReference>
<dbReference type="AlphaFoldDB" id="A0A344L1Q6"/>
<gene>
    <name evidence="4" type="ORF">A4R43_05085</name>
</gene>
<dbReference type="KEGG" id="aab:A4R43_05085"/>
<dbReference type="SUPFAM" id="SSF56112">
    <property type="entry name" value="Protein kinase-like (PK-like)"/>
    <property type="match status" value="1"/>
</dbReference>
<dbReference type="Pfam" id="PF03109">
    <property type="entry name" value="ABC1"/>
    <property type="match status" value="1"/>
</dbReference>
<comment type="similarity">
    <text evidence="1">Belongs to the protein kinase superfamily. ADCK protein kinase family.</text>
</comment>
<evidence type="ECO:0000313" key="4">
    <source>
        <dbReference type="EMBL" id="AXB41980.1"/>
    </source>
</evidence>
<name>A0A344L1Q6_9PSEU</name>
<reference evidence="4 5" key="1">
    <citation type="submission" date="2016-04" db="EMBL/GenBank/DDBJ databases">
        <title>Complete genome sequence and analysis of deep-sea sediment isolate, Amycolatopsis sp. WP1.</title>
        <authorList>
            <person name="Wang H."/>
            <person name="Chen S."/>
            <person name="Wu Q."/>
        </authorList>
    </citation>
    <scope>NUCLEOTIDE SEQUENCE [LARGE SCALE GENOMIC DNA]</scope>
    <source>
        <strain evidence="4 5">WP1</strain>
    </source>
</reference>
<evidence type="ECO:0000256" key="1">
    <source>
        <dbReference type="ARBA" id="ARBA00009670"/>
    </source>
</evidence>
<evidence type="ECO:0000256" key="2">
    <source>
        <dbReference type="SAM" id="Phobius"/>
    </source>
</evidence>
<keyword evidence="2" id="KW-1133">Transmembrane helix</keyword>
<accession>A0A344L1Q6</accession>
<keyword evidence="5" id="KW-1185">Reference proteome</keyword>
<feature type="domain" description="ABC1 atypical kinase-like" evidence="3">
    <location>
        <begin position="187"/>
        <end position="422"/>
    </location>
</feature>